<keyword evidence="3" id="KW-1185">Reference proteome</keyword>
<dbReference type="EMBL" id="KZ988290">
    <property type="protein sequence ID" value="RKP12557.1"/>
    <property type="molecule type" value="Genomic_DNA"/>
</dbReference>
<protein>
    <submittedName>
        <fullName evidence="2">Mono-functional DNA-alkylating methyl methanesulfonate N-term-domain-containing protein</fullName>
    </submittedName>
</protein>
<dbReference type="InterPro" id="IPR050358">
    <property type="entry name" value="RSE1/DDB1/CFT1"/>
</dbReference>
<sequence length="581" mass="63532">MAPIPTSAPPAGLLVQTHLSTGALRKALRARLRPTAHPDVVFIRDGEIDVQEPQKDGSLIRIARQSINGSIYQASVLPQQGPLSHQGTVALDVLVILLDNGQLYLLSLRSVTGEPGAWGSFPFRIDMQHPMALPDMDAQDLGWHLATDPRGRALAVAGYGNQVKVFLFSHNTSKSLESRLEQVIPHIVNGTILHIAFLYPRSEEPERILLALISSKFRRFTLHILEIWVPEQADFRDVQSLHTFAKICVGSMESDFPLLLQTLPAIPETCILVQEEVILILNAEYSHDGQILGTYNLSKLEGWNSQMLVAGLDALIPSSTLGTSQAQTLYLSADKGKLYRGHLLLHPGGSRNHVASSPFTLEWMPLANIRPSDSSLLILRSDPRRGDLLAVSGDRCNGGVYHISVDGRRISRRTILPNISPILDGTVQDVGFAEGQDAVYCCSGSGPYGFVLEMRHGLSPELHAMDDQIGRVKAMWSLPPQPTLELPPMLVLAYWGQTRFFQLDADAGELVDCTESPLLNALSTKEALFAVRPHTLPCSIIMVHAGGLSLVLGSPGAEQRLDWEVTEGQVILDAIIIGYTS</sequence>
<dbReference type="InterPro" id="IPR018846">
    <property type="entry name" value="Beta-prop_RSE1/DDB1/CPSF1_1st"/>
</dbReference>
<gene>
    <name evidence="2" type="ORF">BJ684DRAFT_20916</name>
</gene>
<dbReference type="InterPro" id="IPR015943">
    <property type="entry name" value="WD40/YVTN_repeat-like_dom_sf"/>
</dbReference>
<organism evidence="2 3">
    <name type="scientific">Piptocephalis cylindrospora</name>
    <dbReference type="NCBI Taxonomy" id="1907219"/>
    <lineage>
        <taxon>Eukaryota</taxon>
        <taxon>Fungi</taxon>
        <taxon>Fungi incertae sedis</taxon>
        <taxon>Zoopagomycota</taxon>
        <taxon>Zoopagomycotina</taxon>
        <taxon>Zoopagomycetes</taxon>
        <taxon>Zoopagales</taxon>
        <taxon>Piptocephalidaceae</taxon>
        <taxon>Piptocephalis</taxon>
    </lineage>
</organism>
<evidence type="ECO:0000313" key="2">
    <source>
        <dbReference type="EMBL" id="RKP12557.1"/>
    </source>
</evidence>
<proteinExistence type="predicted"/>
<dbReference type="OrthoDB" id="20774at2759"/>
<dbReference type="Pfam" id="PF10433">
    <property type="entry name" value="Beta-prop_RSE1_1st"/>
    <property type="match status" value="1"/>
</dbReference>
<feature type="domain" description="RSE1/DDB1/CPSF1 first beta-propeller" evidence="1">
    <location>
        <begin position="24"/>
        <end position="407"/>
    </location>
</feature>
<evidence type="ECO:0000259" key="1">
    <source>
        <dbReference type="Pfam" id="PF10433"/>
    </source>
</evidence>
<dbReference type="Proteomes" id="UP000267251">
    <property type="component" value="Unassembled WGS sequence"/>
</dbReference>
<accession>A0A4P9Y1B1</accession>
<name>A0A4P9Y1B1_9FUNG</name>
<evidence type="ECO:0000313" key="3">
    <source>
        <dbReference type="Proteomes" id="UP000267251"/>
    </source>
</evidence>
<dbReference type="PANTHER" id="PTHR10644">
    <property type="entry name" value="DNA REPAIR/RNA PROCESSING CPSF FAMILY"/>
    <property type="match status" value="1"/>
</dbReference>
<dbReference type="AlphaFoldDB" id="A0A4P9Y1B1"/>
<dbReference type="Gene3D" id="2.130.10.10">
    <property type="entry name" value="YVTN repeat-like/Quinoprotein amine dehydrogenase"/>
    <property type="match status" value="3"/>
</dbReference>
<reference evidence="3" key="1">
    <citation type="journal article" date="2018" name="Nat. Microbiol.">
        <title>Leveraging single-cell genomics to expand the fungal tree of life.</title>
        <authorList>
            <person name="Ahrendt S.R."/>
            <person name="Quandt C.A."/>
            <person name="Ciobanu D."/>
            <person name="Clum A."/>
            <person name="Salamov A."/>
            <person name="Andreopoulos B."/>
            <person name="Cheng J.F."/>
            <person name="Woyke T."/>
            <person name="Pelin A."/>
            <person name="Henrissat B."/>
            <person name="Reynolds N.K."/>
            <person name="Benny G.L."/>
            <person name="Smith M.E."/>
            <person name="James T.Y."/>
            <person name="Grigoriev I.V."/>
        </authorList>
    </citation>
    <scope>NUCLEOTIDE SEQUENCE [LARGE SCALE GENOMIC DNA]</scope>
</reference>